<evidence type="ECO:0000259" key="4">
    <source>
        <dbReference type="PROSITE" id="PS51077"/>
    </source>
</evidence>
<dbReference type="InterPro" id="IPR029016">
    <property type="entry name" value="GAF-like_dom_sf"/>
</dbReference>
<dbReference type="SMART" id="SM00346">
    <property type="entry name" value="HTH_ICLR"/>
    <property type="match status" value="2"/>
</dbReference>
<keyword evidence="1" id="KW-0805">Transcription regulation</keyword>
<evidence type="ECO:0000256" key="1">
    <source>
        <dbReference type="ARBA" id="ARBA00023015"/>
    </source>
</evidence>
<protein>
    <submittedName>
        <fullName evidence="6">IclR family transcriptional regulator</fullName>
    </submittedName>
</protein>
<proteinExistence type="predicted"/>
<keyword evidence="2" id="KW-0238">DNA-binding</keyword>
<dbReference type="InterPro" id="IPR014757">
    <property type="entry name" value="Tscrpt_reg_IclR_C"/>
</dbReference>
<dbReference type="Pfam" id="PF01614">
    <property type="entry name" value="IclR_C"/>
    <property type="match status" value="2"/>
</dbReference>
<dbReference type="SUPFAM" id="SSF46785">
    <property type="entry name" value="Winged helix' DNA-binding domain"/>
    <property type="match status" value="2"/>
</dbReference>
<dbReference type="GO" id="GO:0045892">
    <property type="term" value="P:negative regulation of DNA-templated transcription"/>
    <property type="evidence" value="ECO:0007669"/>
    <property type="project" value="TreeGrafter"/>
</dbReference>
<dbReference type="PANTHER" id="PTHR30136">
    <property type="entry name" value="HELIX-TURN-HELIX TRANSCRIPTIONAL REGULATOR, ICLR FAMILY"/>
    <property type="match status" value="1"/>
</dbReference>
<dbReference type="InterPro" id="IPR036390">
    <property type="entry name" value="WH_DNA-bd_sf"/>
</dbReference>
<gene>
    <name evidence="6" type="ORF">DFR41_103340</name>
</gene>
<feature type="domain" description="HTH iclR-type" evidence="4">
    <location>
        <begin position="294"/>
        <end position="356"/>
    </location>
</feature>
<organism evidence="6 7">
    <name type="scientific">Pseudacidovorax intermedius</name>
    <dbReference type="NCBI Taxonomy" id="433924"/>
    <lineage>
        <taxon>Bacteria</taxon>
        <taxon>Pseudomonadati</taxon>
        <taxon>Pseudomonadota</taxon>
        <taxon>Betaproteobacteria</taxon>
        <taxon>Burkholderiales</taxon>
        <taxon>Comamonadaceae</taxon>
        <taxon>Pseudacidovorax</taxon>
    </lineage>
</organism>
<evidence type="ECO:0000256" key="3">
    <source>
        <dbReference type="ARBA" id="ARBA00023163"/>
    </source>
</evidence>
<dbReference type="Gene3D" id="3.30.450.40">
    <property type="match status" value="2"/>
</dbReference>
<accession>A0A370FIL0</accession>
<dbReference type="PROSITE" id="PS51078">
    <property type="entry name" value="ICLR_ED"/>
    <property type="match status" value="2"/>
</dbReference>
<dbReference type="Pfam" id="PF09339">
    <property type="entry name" value="HTH_IclR"/>
    <property type="match status" value="2"/>
</dbReference>
<keyword evidence="7" id="KW-1185">Reference proteome</keyword>
<dbReference type="PANTHER" id="PTHR30136:SF33">
    <property type="entry name" value="TRANSCRIPTIONAL REGULATORY PROTEIN"/>
    <property type="match status" value="1"/>
</dbReference>
<dbReference type="AlphaFoldDB" id="A0A370FIL0"/>
<dbReference type="InterPro" id="IPR036388">
    <property type="entry name" value="WH-like_DNA-bd_sf"/>
</dbReference>
<dbReference type="EMBL" id="QQAV01000003">
    <property type="protein sequence ID" value="RDI26183.1"/>
    <property type="molecule type" value="Genomic_DNA"/>
</dbReference>
<dbReference type="Proteomes" id="UP000255265">
    <property type="component" value="Unassembled WGS sequence"/>
</dbReference>
<dbReference type="Gene3D" id="1.10.10.10">
    <property type="entry name" value="Winged helix-like DNA-binding domain superfamily/Winged helix DNA-binding domain"/>
    <property type="match status" value="2"/>
</dbReference>
<evidence type="ECO:0000313" key="7">
    <source>
        <dbReference type="Proteomes" id="UP000255265"/>
    </source>
</evidence>
<feature type="domain" description="HTH iclR-type" evidence="4">
    <location>
        <begin position="9"/>
        <end position="71"/>
    </location>
</feature>
<dbReference type="PROSITE" id="PS51077">
    <property type="entry name" value="HTH_ICLR"/>
    <property type="match status" value="2"/>
</dbReference>
<dbReference type="InterPro" id="IPR050707">
    <property type="entry name" value="HTH_MetabolicPath_Reg"/>
</dbReference>
<name>A0A370FIL0_9BURK</name>
<keyword evidence="3" id="KW-0804">Transcription</keyword>
<feature type="domain" description="IclR-ED" evidence="5">
    <location>
        <begin position="357"/>
        <end position="539"/>
    </location>
</feature>
<reference evidence="6 7" key="1">
    <citation type="submission" date="2018-07" db="EMBL/GenBank/DDBJ databases">
        <title>Genomic Encyclopedia of Type Strains, Phase IV (KMG-IV): sequencing the most valuable type-strain genomes for metagenomic binning, comparative biology and taxonomic classification.</title>
        <authorList>
            <person name="Goeker M."/>
        </authorList>
    </citation>
    <scope>NUCLEOTIDE SEQUENCE [LARGE SCALE GENOMIC DNA]</scope>
    <source>
        <strain evidence="6 7">DSM 21352</strain>
    </source>
</reference>
<dbReference type="RefSeq" id="WP_114802753.1">
    <property type="nucleotide sequence ID" value="NZ_QQAV01000003.1"/>
</dbReference>
<dbReference type="OrthoDB" id="5401369at2"/>
<feature type="domain" description="IclR-ED" evidence="5">
    <location>
        <begin position="72"/>
        <end position="255"/>
    </location>
</feature>
<dbReference type="GO" id="GO:0003677">
    <property type="term" value="F:DNA binding"/>
    <property type="evidence" value="ECO:0007669"/>
    <property type="project" value="UniProtKB-KW"/>
</dbReference>
<sequence>MPTADPRFAATLAHGLDVLEAFAGAPAVLTNAALAQRTGLARATITRLTTTLASRGLVVPAGEGRGHRLGSGALTLGYPLLAQLGLRRIARLPMKQLADALGASVSLGMRDRHRMVYVETWRNNDPLTFQPDLGAPLPLLDTAMGRAWLATATPAEREAARAALSDVEGAQAHRFDGVLREAQRQWAAQGFCHSEGDWLPDVHAVAVPLRITLQGGHLLLNAGLPARRLAPRALQREIGPCLVQLARTIEADWRRALLRDGAGQPPAVPPAPAWLVGHGPATARDMDPRDGGFARTLAHGIDLLRSFAPGEPVLGIRALARRLALAPNTVQRLVHTLVARGYLRRDDATAGYRLAPAVLAAAYPMLSGLPLRRRARPAMLALAARTGGAVSLGLPHETSMIYVETAWQTDARLLPPDTGAPMPMLQTAMGRAWLASVDHAMREALLHRLRLVQPEAFARLWPAASSAMADCRRQGWCSSADFRPEIVAVAVPFSRPVEGLRYVMNCGVLRDQAADARRLAQIGGWLRETVAALESAEAQN</sequence>
<evidence type="ECO:0000259" key="5">
    <source>
        <dbReference type="PROSITE" id="PS51078"/>
    </source>
</evidence>
<comment type="caution">
    <text evidence="6">The sequence shown here is derived from an EMBL/GenBank/DDBJ whole genome shotgun (WGS) entry which is preliminary data.</text>
</comment>
<dbReference type="SUPFAM" id="SSF55781">
    <property type="entry name" value="GAF domain-like"/>
    <property type="match status" value="2"/>
</dbReference>
<evidence type="ECO:0000313" key="6">
    <source>
        <dbReference type="EMBL" id="RDI26183.1"/>
    </source>
</evidence>
<dbReference type="GO" id="GO:0003700">
    <property type="term" value="F:DNA-binding transcription factor activity"/>
    <property type="evidence" value="ECO:0007669"/>
    <property type="project" value="TreeGrafter"/>
</dbReference>
<dbReference type="InterPro" id="IPR005471">
    <property type="entry name" value="Tscrpt_reg_IclR_N"/>
</dbReference>
<evidence type="ECO:0000256" key="2">
    <source>
        <dbReference type="ARBA" id="ARBA00023125"/>
    </source>
</evidence>